<reference evidence="1 2" key="1">
    <citation type="submission" date="2019-03" db="EMBL/GenBank/DDBJ databases">
        <title>Whole genome sequence of Arthrobacter sp JH1-1.</title>
        <authorList>
            <person name="Trinh H.N."/>
        </authorList>
    </citation>
    <scope>NUCLEOTIDE SEQUENCE [LARGE SCALE GENOMIC DNA]</scope>
    <source>
        <strain evidence="1 2">JH1-1</strain>
    </source>
</reference>
<organism evidence="1 2">
    <name type="scientific">Arthrobacter terricola</name>
    <dbReference type="NCBI Taxonomy" id="2547396"/>
    <lineage>
        <taxon>Bacteria</taxon>
        <taxon>Bacillati</taxon>
        <taxon>Actinomycetota</taxon>
        <taxon>Actinomycetes</taxon>
        <taxon>Micrococcales</taxon>
        <taxon>Micrococcaceae</taxon>
        <taxon>Arthrobacter</taxon>
    </lineage>
</organism>
<accession>A0A4R5KL97</accession>
<comment type="caution">
    <text evidence="1">The sequence shown here is derived from an EMBL/GenBank/DDBJ whole genome shotgun (WGS) entry which is preliminary data.</text>
</comment>
<dbReference type="Proteomes" id="UP000295511">
    <property type="component" value="Unassembled WGS sequence"/>
</dbReference>
<sequence length="81" mass="9305">MTERFPNPDLEQAIKDKFAGLTDADIIRRMNAAPDFGYDDEAVELNRRLGSVGLSWRWSRQNRVLIFDPAEEVQPNSDEPL</sequence>
<protein>
    <submittedName>
        <fullName evidence="1">Uncharacterized protein</fullName>
    </submittedName>
</protein>
<evidence type="ECO:0000313" key="2">
    <source>
        <dbReference type="Proteomes" id="UP000295511"/>
    </source>
</evidence>
<gene>
    <name evidence="1" type="ORF">E1809_11365</name>
</gene>
<dbReference type="EMBL" id="SMRU01000012">
    <property type="protein sequence ID" value="TDF95618.1"/>
    <property type="molecule type" value="Genomic_DNA"/>
</dbReference>
<proteinExistence type="predicted"/>
<dbReference type="AlphaFoldDB" id="A0A4R5KL97"/>
<keyword evidence="2" id="KW-1185">Reference proteome</keyword>
<dbReference type="RefSeq" id="WP_133204349.1">
    <property type="nucleotide sequence ID" value="NZ_SMRU01000012.1"/>
</dbReference>
<dbReference type="OrthoDB" id="711771at2"/>
<name>A0A4R5KL97_9MICC</name>
<evidence type="ECO:0000313" key="1">
    <source>
        <dbReference type="EMBL" id="TDF95618.1"/>
    </source>
</evidence>